<feature type="compositionally biased region" description="Basic and acidic residues" evidence="1">
    <location>
        <begin position="366"/>
        <end position="377"/>
    </location>
</feature>
<evidence type="ECO:0000313" key="2">
    <source>
        <dbReference type="EMBL" id="OIT22687.1"/>
    </source>
</evidence>
<dbReference type="InterPro" id="IPR040256">
    <property type="entry name" value="At4g02000-like"/>
</dbReference>
<dbReference type="Gramene" id="OIT22687">
    <property type="protein sequence ID" value="OIT22687"/>
    <property type="gene ID" value="A4A49_29099"/>
</dbReference>
<feature type="compositionally biased region" description="Basic and acidic residues" evidence="1">
    <location>
        <begin position="581"/>
        <end position="593"/>
    </location>
</feature>
<feature type="compositionally biased region" description="Polar residues" evidence="1">
    <location>
        <begin position="16"/>
        <end position="27"/>
    </location>
</feature>
<dbReference type="EMBL" id="MJEQ01003551">
    <property type="protein sequence ID" value="OIT22687.1"/>
    <property type="molecule type" value="Genomic_DNA"/>
</dbReference>
<proteinExistence type="predicted"/>
<dbReference type="PANTHER" id="PTHR31286">
    <property type="entry name" value="GLYCINE-RICH CELL WALL STRUCTURAL PROTEIN 1.8-LIKE"/>
    <property type="match status" value="1"/>
</dbReference>
<dbReference type="PANTHER" id="PTHR31286:SF164">
    <property type="entry name" value="ZINC FINGER, CCHC-TYPE"/>
    <property type="match status" value="1"/>
</dbReference>
<evidence type="ECO:0000313" key="3">
    <source>
        <dbReference type="Proteomes" id="UP000187609"/>
    </source>
</evidence>
<organism evidence="2 3">
    <name type="scientific">Nicotiana attenuata</name>
    <name type="common">Coyote tobacco</name>
    <dbReference type="NCBI Taxonomy" id="49451"/>
    <lineage>
        <taxon>Eukaryota</taxon>
        <taxon>Viridiplantae</taxon>
        <taxon>Streptophyta</taxon>
        <taxon>Embryophyta</taxon>
        <taxon>Tracheophyta</taxon>
        <taxon>Spermatophyta</taxon>
        <taxon>Magnoliopsida</taxon>
        <taxon>eudicotyledons</taxon>
        <taxon>Gunneridae</taxon>
        <taxon>Pentapetalae</taxon>
        <taxon>asterids</taxon>
        <taxon>lamiids</taxon>
        <taxon>Solanales</taxon>
        <taxon>Solanaceae</taxon>
        <taxon>Nicotianoideae</taxon>
        <taxon>Nicotianeae</taxon>
        <taxon>Nicotiana</taxon>
    </lineage>
</organism>
<protein>
    <submittedName>
        <fullName evidence="2">Uncharacterized protein</fullName>
    </submittedName>
</protein>
<evidence type="ECO:0000256" key="1">
    <source>
        <dbReference type="SAM" id="MobiDB-lite"/>
    </source>
</evidence>
<feature type="region of interest" description="Disordered" evidence="1">
    <location>
        <begin position="567"/>
        <end position="593"/>
    </location>
</feature>
<feature type="region of interest" description="Disordered" evidence="1">
    <location>
        <begin position="1"/>
        <end position="27"/>
    </location>
</feature>
<reference evidence="2" key="1">
    <citation type="submission" date="2016-11" db="EMBL/GenBank/DDBJ databases">
        <title>The genome of Nicotiana attenuata.</title>
        <authorList>
            <person name="Xu S."/>
            <person name="Brockmoeller T."/>
            <person name="Gaquerel E."/>
            <person name="Navarro A."/>
            <person name="Kuhl H."/>
            <person name="Gase K."/>
            <person name="Ling Z."/>
            <person name="Zhou W."/>
            <person name="Kreitzer C."/>
            <person name="Stanke M."/>
            <person name="Tang H."/>
            <person name="Lyons E."/>
            <person name="Pandey P."/>
            <person name="Pandey S.P."/>
            <person name="Timmermann B."/>
            <person name="Baldwin I.T."/>
        </authorList>
    </citation>
    <scope>NUCLEOTIDE SEQUENCE [LARGE SCALE GENOMIC DNA]</scope>
    <source>
        <strain evidence="2">UT</strain>
    </source>
</reference>
<feature type="compositionally biased region" description="Basic and acidic residues" evidence="1">
    <location>
        <begin position="412"/>
        <end position="429"/>
    </location>
</feature>
<comment type="caution">
    <text evidence="2">The sequence shown here is derived from an EMBL/GenBank/DDBJ whole genome shotgun (WGS) entry which is preliminary data.</text>
</comment>
<accession>A0A1J6KLQ9</accession>
<feature type="compositionally biased region" description="Polar residues" evidence="1">
    <location>
        <begin position="393"/>
        <end position="408"/>
    </location>
</feature>
<dbReference type="AlphaFoldDB" id="A0A1J6KLQ9"/>
<dbReference type="OMA" id="YDMSANV"/>
<feature type="region of interest" description="Disordered" evidence="1">
    <location>
        <begin position="366"/>
        <end position="429"/>
    </location>
</feature>
<dbReference type="Proteomes" id="UP000187609">
    <property type="component" value="Unassembled WGS sequence"/>
</dbReference>
<feature type="compositionally biased region" description="Basic residues" evidence="1">
    <location>
        <begin position="570"/>
        <end position="580"/>
    </location>
</feature>
<keyword evidence="3" id="KW-1185">Reference proteome</keyword>
<gene>
    <name evidence="2" type="ORF">A4A49_29099</name>
</gene>
<sequence length="593" mass="66160">MEPPDGAAPTRLGGQPTPSNTAIQPSDPINTKLAYAIKVISSSNAPTPSNCHGREAVIATHTTHNGMPPVLFKATDYYGVMAEECKLTIVGRFLKPRPQIDKIRSKFKELISIKGSVKIGVYDMSANVASKVVAGFKAEEDLLIAPVWVLLPGLPFHMHTWNYVKQVVSAIGTPLEMDLATKGRTRPSMAKVRVEIDLLKDQPNSVYVGQTYDNAPQKGFVQKIEYEGVPKYCKFCRKLGHNLIYCRALERKKAAENRDLDTLKAAENQNEDNRGIVDRNLEDNTALNRRIGTEHAVKQSEHAENQNEATQIDQNMKLLNRGMVTVAATHTDQNMKLSNRGIVTAATTQIDQNRGTESADAFNREAAKQIDQKRGTEPAESTTAVNTGRLKTESLQGRGNNTIENDMNAQGKPKEDEQRDQAKASNDHAKVVNGQTKAVSEQLSLRIKLHRDMQEDTENRATKEDMQKSIRENVSQNVKRDTENKKMQKSALNISDYVNESTSMPSEIRNLPRIEMVVDLNMESKSKQERYVTSQQIEVTSPNRVTVMVPEDQIQTDSKDESLQIICSKERKKKIGKKNKSKDTTPPKEGHSC</sequence>
<name>A0A1J6KLQ9_NICAT</name>